<evidence type="ECO:0000256" key="1">
    <source>
        <dbReference type="SAM" id="SignalP"/>
    </source>
</evidence>
<dbReference type="Gramene" id="mRNA:HanXRQr2_Chr03g0126101">
    <property type="protein sequence ID" value="CDS:HanXRQr2_Chr03g0126101.1"/>
    <property type="gene ID" value="HanXRQr2_Chr03g0126101"/>
</dbReference>
<reference evidence="2" key="2">
    <citation type="submission" date="2020-06" db="EMBL/GenBank/DDBJ databases">
        <title>Helianthus annuus Genome sequencing and assembly Release 2.</title>
        <authorList>
            <person name="Gouzy J."/>
            <person name="Langlade N."/>
            <person name="Munos S."/>
        </authorList>
    </citation>
    <scope>NUCLEOTIDE SEQUENCE</scope>
    <source>
        <tissue evidence="2">Leaves</tissue>
    </source>
</reference>
<dbReference type="InterPro" id="IPR007493">
    <property type="entry name" value="DUF538"/>
</dbReference>
<dbReference type="AlphaFoldDB" id="A0A9K3JHU3"/>
<reference evidence="2" key="1">
    <citation type="journal article" date="2017" name="Nature">
        <title>The sunflower genome provides insights into oil metabolism, flowering and Asterid evolution.</title>
        <authorList>
            <person name="Badouin H."/>
            <person name="Gouzy J."/>
            <person name="Grassa C.J."/>
            <person name="Murat F."/>
            <person name="Staton S.E."/>
            <person name="Cottret L."/>
            <person name="Lelandais-Briere C."/>
            <person name="Owens G.L."/>
            <person name="Carrere S."/>
            <person name="Mayjonade B."/>
            <person name="Legrand L."/>
            <person name="Gill N."/>
            <person name="Kane N.C."/>
            <person name="Bowers J.E."/>
            <person name="Hubner S."/>
            <person name="Bellec A."/>
            <person name="Berard A."/>
            <person name="Berges H."/>
            <person name="Blanchet N."/>
            <person name="Boniface M.C."/>
            <person name="Brunel D."/>
            <person name="Catrice O."/>
            <person name="Chaidir N."/>
            <person name="Claudel C."/>
            <person name="Donnadieu C."/>
            <person name="Faraut T."/>
            <person name="Fievet G."/>
            <person name="Helmstetter N."/>
            <person name="King M."/>
            <person name="Knapp S.J."/>
            <person name="Lai Z."/>
            <person name="Le Paslier M.C."/>
            <person name="Lippi Y."/>
            <person name="Lorenzon L."/>
            <person name="Mandel J.R."/>
            <person name="Marage G."/>
            <person name="Marchand G."/>
            <person name="Marquand E."/>
            <person name="Bret-Mestries E."/>
            <person name="Morien E."/>
            <person name="Nambeesan S."/>
            <person name="Nguyen T."/>
            <person name="Pegot-Espagnet P."/>
            <person name="Pouilly N."/>
            <person name="Raftis F."/>
            <person name="Sallet E."/>
            <person name="Schiex T."/>
            <person name="Thomas J."/>
            <person name="Vandecasteele C."/>
            <person name="Vares D."/>
            <person name="Vear F."/>
            <person name="Vautrin S."/>
            <person name="Crespi M."/>
            <person name="Mangin B."/>
            <person name="Burke J.M."/>
            <person name="Salse J."/>
            <person name="Munos S."/>
            <person name="Vincourt P."/>
            <person name="Rieseberg L.H."/>
            <person name="Langlade N.B."/>
        </authorList>
    </citation>
    <scope>NUCLEOTIDE SEQUENCE</scope>
    <source>
        <tissue evidence="2">Leaves</tissue>
    </source>
</reference>
<proteinExistence type="predicted"/>
<accession>A0A9K3JHU3</accession>
<keyword evidence="3" id="KW-1185">Reference proteome</keyword>
<dbReference type="EMBL" id="MNCJ02000318">
    <property type="protein sequence ID" value="KAF5815713.1"/>
    <property type="molecule type" value="Genomic_DNA"/>
</dbReference>
<feature type="signal peptide" evidence="1">
    <location>
        <begin position="1"/>
        <end position="24"/>
    </location>
</feature>
<gene>
    <name evidence="2" type="ORF">HanXRQr2_Chr03g0126101</name>
</gene>
<name>A0A9K3JHU3_HELAN</name>
<evidence type="ECO:0000313" key="3">
    <source>
        <dbReference type="Proteomes" id="UP000215914"/>
    </source>
</evidence>
<evidence type="ECO:0000313" key="2">
    <source>
        <dbReference type="EMBL" id="KAF5815713.1"/>
    </source>
</evidence>
<dbReference type="Gene3D" id="2.30.240.10">
    <property type="entry name" value="At5g01610-like"/>
    <property type="match status" value="1"/>
</dbReference>
<dbReference type="InterPro" id="IPR036758">
    <property type="entry name" value="At5g01610-like"/>
</dbReference>
<organism evidence="2 3">
    <name type="scientific">Helianthus annuus</name>
    <name type="common">Common sunflower</name>
    <dbReference type="NCBI Taxonomy" id="4232"/>
    <lineage>
        <taxon>Eukaryota</taxon>
        <taxon>Viridiplantae</taxon>
        <taxon>Streptophyta</taxon>
        <taxon>Embryophyta</taxon>
        <taxon>Tracheophyta</taxon>
        <taxon>Spermatophyta</taxon>
        <taxon>Magnoliopsida</taxon>
        <taxon>eudicotyledons</taxon>
        <taxon>Gunneridae</taxon>
        <taxon>Pentapetalae</taxon>
        <taxon>asterids</taxon>
        <taxon>campanulids</taxon>
        <taxon>Asterales</taxon>
        <taxon>Asteraceae</taxon>
        <taxon>Asteroideae</taxon>
        <taxon>Heliantheae alliance</taxon>
        <taxon>Heliantheae</taxon>
        <taxon>Helianthus</taxon>
    </lineage>
</organism>
<keyword evidence="1" id="KW-0732">Signal</keyword>
<dbReference type="PANTHER" id="PTHR31676">
    <property type="entry name" value="T31J12.3 PROTEIN-RELATED"/>
    <property type="match status" value="1"/>
</dbReference>
<dbReference type="Proteomes" id="UP000215914">
    <property type="component" value="Unassembled WGS sequence"/>
</dbReference>
<dbReference type="SUPFAM" id="SSF141562">
    <property type="entry name" value="At5g01610-like"/>
    <property type="match status" value="1"/>
</dbReference>
<comment type="caution">
    <text evidence="2">The sequence shown here is derived from an EMBL/GenBank/DDBJ whole genome shotgun (WGS) entry which is preliminary data.</text>
</comment>
<protein>
    <submittedName>
        <fullName evidence="2">Uncharacterized protein</fullName>
    </submittedName>
</protein>
<dbReference type="Pfam" id="PF04398">
    <property type="entry name" value="DUF538"/>
    <property type="match status" value="1"/>
</dbReference>
<feature type="chain" id="PRO_5039890839" evidence="1">
    <location>
        <begin position="25"/>
        <end position="191"/>
    </location>
</feature>
<sequence>MATASHMSLLLLLALVALTPSTSASRNVNLNANLHLLLQLHGFPPGLIPDPIESFTISPVGFLPPTFDFTVRFKKPCYVQYVYLNYFAPVFTGRITYGKITGMKGHKDQFPSGEWIDMYDVTAVGQKLVFKFATATVTYDRALFEEVKTCKDGPAIAIADHSNELISNELISNELISQVLITIYRLETRVL</sequence>
<dbReference type="PANTHER" id="PTHR31676:SF71">
    <property type="entry name" value="EXPRESSED PROTEIN"/>
    <property type="match status" value="1"/>
</dbReference>